<dbReference type="InterPro" id="IPR054262">
    <property type="entry name" value="DUF6993"/>
</dbReference>
<comment type="caution">
    <text evidence="3">The sequence shown here is derived from an EMBL/GenBank/DDBJ whole genome shotgun (WGS) entry which is preliminary data.</text>
</comment>
<dbReference type="AlphaFoldDB" id="A0A0B4CNY0"/>
<evidence type="ECO:0000256" key="1">
    <source>
        <dbReference type="SAM" id="SignalP"/>
    </source>
</evidence>
<dbReference type="Proteomes" id="UP000031202">
    <property type="component" value="Unassembled WGS sequence"/>
</dbReference>
<dbReference type="PROSITE" id="PS51257">
    <property type="entry name" value="PROKAR_LIPOPROTEIN"/>
    <property type="match status" value="1"/>
</dbReference>
<protein>
    <recommendedName>
        <fullName evidence="2">DUF6993 domain-containing protein</fullName>
    </recommendedName>
</protein>
<organism evidence="3 4">
    <name type="scientific">Microbacterium hominis</name>
    <dbReference type="NCBI Taxonomy" id="162426"/>
    <lineage>
        <taxon>Bacteria</taxon>
        <taxon>Bacillati</taxon>
        <taxon>Actinomycetota</taxon>
        <taxon>Actinomycetes</taxon>
        <taxon>Micrococcales</taxon>
        <taxon>Microbacteriaceae</taxon>
        <taxon>Microbacterium</taxon>
    </lineage>
</organism>
<dbReference type="RefSeq" id="WP_039416833.1">
    <property type="nucleotide sequence ID" value="NZ_JWSZ01000020.1"/>
</dbReference>
<reference evidence="3 4" key="1">
    <citation type="submission" date="2014-12" db="EMBL/GenBank/DDBJ databases">
        <title>Genome sequencing of Microbacterium hominis TPW29.</title>
        <authorList>
            <person name="Tan P.W."/>
            <person name="Chan K.-G."/>
        </authorList>
    </citation>
    <scope>NUCLEOTIDE SEQUENCE [LARGE SCALE GENOMIC DNA]</scope>
    <source>
        <strain evidence="3 4">TPW29</strain>
    </source>
</reference>
<name>A0A0B4CNY0_9MICO</name>
<evidence type="ECO:0000313" key="4">
    <source>
        <dbReference type="Proteomes" id="UP000031202"/>
    </source>
</evidence>
<feature type="signal peptide" evidence="1">
    <location>
        <begin position="1"/>
        <end position="29"/>
    </location>
</feature>
<keyword evidence="1" id="KW-0732">Signal</keyword>
<feature type="domain" description="DUF6993" evidence="2">
    <location>
        <begin position="75"/>
        <end position="157"/>
    </location>
</feature>
<proteinExistence type="predicted"/>
<dbReference type="Pfam" id="PF22504">
    <property type="entry name" value="DUF6993"/>
    <property type="match status" value="1"/>
</dbReference>
<evidence type="ECO:0000313" key="3">
    <source>
        <dbReference type="EMBL" id="KIC56116.1"/>
    </source>
</evidence>
<sequence length="163" mass="16682">MRNVGQRAVPFSLAACVGVVLMLSGCTTAAPTPTPTLSVSLTPMATPTPTPTGPALMPNGSATQNLPYFTSIVDAVASGPQAAQGRAYIDALTAGGFDKSAMEVTQDLTTVGNQADSIQFSVKWKGECLVGQVGPSVPGPQARVLPLVPEGTCLVGQTRPIDW</sequence>
<gene>
    <name evidence="3" type="ORF">RM52_13340</name>
</gene>
<evidence type="ECO:0000259" key="2">
    <source>
        <dbReference type="Pfam" id="PF22504"/>
    </source>
</evidence>
<dbReference type="EMBL" id="JWSZ01000020">
    <property type="protein sequence ID" value="KIC56116.1"/>
    <property type="molecule type" value="Genomic_DNA"/>
</dbReference>
<accession>A0A0B4CNY0</accession>
<feature type="chain" id="PRO_5002084665" description="DUF6993 domain-containing protein" evidence="1">
    <location>
        <begin position="30"/>
        <end position="163"/>
    </location>
</feature>